<protein>
    <submittedName>
        <fullName evidence="2">Uncharacterized protein</fullName>
    </submittedName>
</protein>
<evidence type="ECO:0000256" key="1">
    <source>
        <dbReference type="SAM" id="MobiDB-lite"/>
    </source>
</evidence>
<dbReference type="EMBL" id="VSSQ01095913">
    <property type="protein sequence ID" value="MPN39848.1"/>
    <property type="molecule type" value="Genomic_DNA"/>
</dbReference>
<comment type="caution">
    <text evidence="2">The sequence shown here is derived from an EMBL/GenBank/DDBJ whole genome shotgun (WGS) entry which is preliminary data.</text>
</comment>
<name>A0A645HLG0_9ZZZZ</name>
<proteinExistence type="predicted"/>
<sequence>MARVEQSRRNKDVGDGDTDHQHIQRGELAGSRKDHRRHEKALAGGKSSGLRKYAESHRARHHTDYDRQRFSRAGGKTSRNAAAPRSPLRLSHQQHLYVFFL</sequence>
<organism evidence="2">
    <name type="scientific">bioreactor metagenome</name>
    <dbReference type="NCBI Taxonomy" id="1076179"/>
    <lineage>
        <taxon>unclassified sequences</taxon>
        <taxon>metagenomes</taxon>
        <taxon>ecological metagenomes</taxon>
    </lineage>
</organism>
<gene>
    <name evidence="2" type="ORF">SDC9_187382</name>
</gene>
<feature type="compositionally biased region" description="Basic and acidic residues" evidence="1">
    <location>
        <begin position="1"/>
        <end position="25"/>
    </location>
</feature>
<feature type="compositionally biased region" description="Basic and acidic residues" evidence="1">
    <location>
        <begin position="52"/>
        <end position="69"/>
    </location>
</feature>
<reference evidence="2" key="1">
    <citation type="submission" date="2019-08" db="EMBL/GenBank/DDBJ databases">
        <authorList>
            <person name="Kucharzyk K."/>
            <person name="Murdoch R.W."/>
            <person name="Higgins S."/>
            <person name="Loffler F."/>
        </authorList>
    </citation>
    <scope>NUCLEOTIDE SEQUENCE</scope>
</reference>
<feature type="region of interest" description="Disordered" evidence="1">
    <location>
        <begin position="1"/>
        <end position="88"/>
    </location>
</feature>
<accession>A0A645HLG0</accession>
<evidence type="ECO:0000313" key="2">
    <source>
        <dbReference type="EMBL" id="MPN39848.1"/>
    </source>
</evidence>
<dbReference type="AlphaFoldDB" id="A0A645HLG0"/>